<dbReference type="AlphaFoldDB" id="Q13FX2"/>
<evidence type="ECO:0000256" key="3">
    <source>
        <dbReference type="ARBA" id="ARBA00022558"/>
    </source>
</evidence>
<organism evidence="11 12">
    <name type="scientific">Paraburkholderia xenovorans (strain LB400)</name>
    <dbReference type="NCBI Taxonomy" id="266265"/>
    <lineage>
        <taxon>Bacteria</taxon>
        <taxon>Pseudomonadati</taxon>
        <taxon>Pseudomonadota</taxon>
        <taxon>Betaproteobacteria</taxon>
        <taxon>Burkholderiales</taxon>
        <taxon>Burkholderiaceae</taxon>
        <taxon>Paraburkholderia</taxon>
    </lineage>
</organism>
<dbReference type="InterPro" id="IPR036316">
    <property type="entry name" value="Pili_assmbl_chap_C_dom_sf"/>
</dbReference>
<keyword evidence="7" id="KW-0393">Immunoglobulin domain</keyword>
<evidence type="ECO:0000256" key="8">
    <source>
        <dbReference type="RuleBase" id="RU003918"/>
    </source>
</evidence>
<evidence type="ECO:0000256" key="5">
    <source>
        <dbReference type="ARBA" id="ARBA00022764"/>
    </source>
</evidence>
<dbReference type="InterPro" id="IPR018046">
    <property type="entry name" value="Pili_assmbl_chaperone_CS"/>
</dbReference>
<sequence>MHREGDASVSCPFFQLLENVMNVTRTPKRLFGWLSRLACVACVCSANPAGANVVITGTRVIYPAAEREVTVKLTNNGDLPSLVQVWVDKGDSKAAPDKIDATFILTPPVARIEPHKGQTLRLTYTGDALPQDKESVFWLNVLDIPPKPAAPADDAANLLQVAIRTRIKIFFRPVGLTDEGAREAVNAVAWKLVSAGSQGAYAIRATNASAYHVNVAGVQIRSGGHEYTIKEGAMIAPGASRSFEFSERLSTLVPDGTEFDFTVVNDAGGFVPVKARIGAYSQ</sequence>
<dbReference type="SUPFAM" id="SSF49584">
    <property type="entry name" value="Periplasmic chaperone C-domain"/>
    <property type="match status" value="1"/>
</dbReference>
<evidence type="ECO:0000256" key="4">
    <source>
        <dbReference type="ARBA" id="ARBA00022729"/>
    </source>
</evidence>
<keyword evidence="6 8" id="KW-0143">Chaperone</keyword>
<dbReference type="InterPro" id="IPR050643">
    <property type="entry name" value="Periplasmic_pilus_chap"/>
</dbReference>
<dbReference type="GO" id="GO:0030288">
    <property type="term" value="C:outer membrane-bounded periplasmic space"/>
    <property type="evidence" value="ECO:0007669"/>
    <property type="project" value="InterPro"/>
</dbReference>
<accession>Q13FX2</accession>
<name>Q13FX2_PARXL</name>
<evidence type="ECO:0000259" key="10">
    <source>
        <dbReference type="Pfam" id="PF02753"/>
    </source>
</evidence>
<evidence type="ECO:0000256" key="2">
    <source>
        <dbReference type="ARBA" id="ARBA00007399"/>
    </source>
</evidence>
<dbReference type="InterPro" id="IPR016147">
    <property type="entry name" value="Pili_assmbl_chaperone_N"/>
</dbReference>
<dbReference type="eggNOG" id="COG3121">
    <property type="taxonomic scope" value="Bacteria"/>
</dbReference>
<evidence type="ECO:0000313" key="12">
    <source>
        <dbReference type="Proteomes" id="UP000001817"/>
    </source>
</evidence>
<evidence type="ECO:0000256" key="6">
    <source>
        <dbReference type="ARBA" id="ARBA00023186"/>
    </source>
</evidence>
<dbReference type="SUPFAM" id="SSF49354">
    <property type="entry name" value="PapD-like"/>
    <property type="match status" value="1"/>
</dbReference>
<dbReference type="PRINTS" id="PR00969">
    <property type="entry name" value="CHAPERONPILI"/>
</dbReference>
<keyword evidence="4" id="KW-0732">Signal</keyword>
<dbReference type="Proteomes" id="UP000001817">
    <property type="component" value="Chromosome 3"/>
</dbReference>
<dbReference type="EMBL" id="CP000272">
    <property type="protein sequence ID" value="ABE37017.1"/>
    <property type="molecule type" value="Genomic_DNA"/>
</dbReference>
<proteinExistence type="inferred from homology"/>
<keyword evidence="3" id="KW-1029">Fimbrium biogenesis</keyword>
<dbReference type="KEGG" id="bxe:Bxe_C1152"/>
<dbReference type="InterPro" id="IPR001829">
    <property type="entry name" value="Pili_assmbl_chaperone_bac"/>
</dbReference>
<keyword evidence="12" id="KW-1185">Reference proteome</keyword>
<evidence type="ECO:0000259" key="9">
    <source>
        <dbReference type="Pfam" id="PF00345"/>
    </source>
</evidence>
<feature type="domain" description="Pili assembly chaperone N-terminal" evidence="9">
    <location>
        <begin position="53"/>
        <end position="176"/>
    </location>
</feature>
<gene>
    <name evidence="11" type="ORF">Bxe_C1152</name>
</gene>
<dbReference type="STRING" id="266265.Bxe_C1152"/>
<evidence type="ECO:0000256" key="7">
    <source>
        <dbReference type="ARBA" id="ARBA00023319"/>
    </source>
</evidence>
<evidence type="ECO:0000256" key="1">
    <source>
        <dbReference type="ARBA" id="ARBA00004418"/>
    </source>
</evidence>
<dbReference type="Gene3D" id="2.60.40.10">
    <property type="entry name" value="Immunoglobulins"/>
    <property type="match status" value="2"/>
</dbReference>
<dbReference type="InterPro" id="IPR008962">
    <property type="entry name" value="PapD-like_sf"/>
</dbReference>
<comment type="similarity">
    <text evidence="2 8">Belongs to the periplasmic pilus chaperone family.</text>
</comment>
<dbReference type="InterPro" id="IPR013783">
    <property type="entry name" value="Ig-like_fold"/>
</dbReference>
<dbReference type="PANTHER" id="PTHR30251:SF2">
    <property type="entry name" value="FIMBRIAL CHAPERONE YADV-RELATED"/>
    <property type="match status" value="1"/>
</dbReference>
<feature type="domain" description="Pili assembly chaperone C-terminal" evidence="10">
    <location>
        <begin position="206"/>
        <end position="271"/>
    </location>
</feature>
<comment type="subcellular location">
    <subcellularLocation>
        <location evidence="1 8">Periplasm</location>
    </subcellularLocation>
</comment>
<reference evidence="11 12" key="1">
    <citation type="journal article" date="2006" name="Proc. Natl. Acad. Sci. U.S.A.">
        <title>Burkholderia xenovorans LB400 harbors a multi-replicon, 9.73-Mbp genome shaped for versatility.</title>
        <authorList>
            <person name="Chain P.S."/>
            <person name="Denef V.J."/>
            <person name="Konstantinidis K.T."/>
            <person name="Vergez L.M."/>
            <person name="Agullo L."/>
            <person name="Reyes V.L."/>
            <person name="Hauser L."/>
            <person name="Cordova M."/>
            <person name="Gomez L."/>
            <person name="Gonzalez M."/>
            <person name="Land M."/>
            <person name="Lao V."/>
            <person name="Larimer F."/>
            <person name="LiPuma J.J."/>
            <person name="Mahenthiralingam E."/>
            <person name="Malfatti S.A."/>
            <person name="Marx C.J."/>
            <person name="Parnell J.J."/>
            <person name="Ramette A."/>
            <person name="Richardson P."/>
            <person name="Seeger M."/>
            <person name="Smith D."/>
            <person name="Spilker T."/>
            <person name="Sul W.J."/>
            <person name="Tsoi T.V."/>
            <person name="Ulrich L.E."/>
            <person name="Zhulin I.B."/>
            <person name="Tiedje J.M."/>
        </authorList>
    </citation>
    <scope>NUCLEOTIDE SEQUENCE [LARGE SCALE GENOMIC DNA]</scope>
    <source>
        <strain evidence="11 12">LB400</strain>
    </source>
</reference>
<evidence type="ECO:0000313" key="11">
    <source>
        <dbReference type="EMBL" id="ABE37017.1"/>
    </source>
</evidence>
<keyword evidence="5" id="KW-0574">Periplasm</keyword>
<dbReference type="PROSITE" id="PS00635">
    <property type="entry name" value="PILI_CHAPERONE"/>
    <property type="match status" value="1"/>
</dbReference>
<protein>
    <submittedName>
        <fullName evidence="11">Pili assembly chaperone protein</fullName>
    </submittedName>
</protein>
<dbReference type="InterPro" id="IPR016148">
    <property type="entry name" value="Pili_assmbl_chaperone_C"/>
</dbReference>
<dbReference type="Pfam" id="PF00345">
    <property type="entry name" value="PapD_N"/>
    <property type="match status" value="1"/>
</dbReference>
<dbReference type="PANTHER" id="PTHR30251">
    <property type="entry name" value="PILUS ASSEMBLY CHAPERONE"/>
    <property type="match status" value="1"/>
</dbReference>
<dbReference type="FunFam" id="2.60.40.10:FF:000458">
    <property type="entry name" value="Molecular chaperone FimC"/>
    <property type="match status" value="1"/>
</dbReference>
<dbReference type="GO" id="GO:0071555">
    <property type="term" value="P:cell wall organization"/>
    <property type="evidence" value="ECO:0007669"/>
    <property type="project" value="InterPro"/>
</dbReference>
<dbReference type="Pfam" id="PF02753">
    <property type="entry name" value="PapD_C"/>
    <property type="match status" value="1"/>
</dbReference>